<organism evidence="1 2">
    <name type="scientific">Phytophthora nicotianae (strain INRA-310)</name>
    <name type="common">Phytophthora parasitica</name>
    <dbReference type="NCBI Taxonomy" id="761204"/>
    <lineage>
        <taxon>Eukaryota</taxon>
        <taxon>Sar</taxon>
        <taxon>Stramenopiles</taxon>
        <taxon>Oomycota</taxon>
        <taxon>Peronosporomycetes</taxon>
        <taxon>Peronosporales</taxon>
        <taxon>Peronosporaceae</taxon>
        <taxon>Phytophthora</taxon>
    </lineage>
</organism>
<evidence type="ECO:0000313" key="1">
    <source>
        <dbReference type="EMBL" id="ETN23751.1"/>
    </source>
</evidence>
<protein>
    <submittedName>
        <fullName evidence="1">Uncharacterized protein</fullName>
    </submittedName>
</protein>
<dbReference type="AlphaFoldDB" id="W2REU1"/>
<reference evidence="1 2" key="2">
    <citation type="submission" date="2013-11" db="EMBL/GenBank/DDBJ databases">
        <title>The Genome Sequence of Phytophthora parasitica INRA-310.</title>
        <authorList>
            <consortium name="The Broad Institute Genomics Platform"/>
            <person name="Russ C."/>
            <person name="Tyler B."/>
            <person name="Panabieres F."/>
            <person name="Shan W."/>
            <person name="Tripathy S."/>
            <person name="Grunwald N."/>
            <person name="Machado M."/>
            <person name="Johnson C.S."/>
            <person name="Arredondo F."/>
            <person name="Hong C."/>
            <person name="Coffey M."/>
            <person name="Young S.K."/>
            <person name="Zeng Q."/>
            <person name="Gargeya S."/>
            <person name="Fitzgerald M."/>
            <person name="Abouelleil A."/>
            <person name="Alvarado L."/>
            <person name="Chapman S.B."/>
            <person name="Gainer-Dewar J."/>
            <person name="Goldberg J."/>
            <person name="Griggs A."/>
            <person name="Gujja S."/>
            <person name="Hansen M."/>
            <person name="Howarth C."/>
            <person name="Imamovic A."/>
            <person name="Ireland A."/>
            <person name="Larimer J."/>
            <person name="McCowan C."/>
            <person name="Murphy C."/>
            <person name="Pearson M."/>
            <person name="Poon T.W."/>
            <person name="Priest M."/>
            <person name="Roberts A."/>
            <person name="Saif S."/>
            <person name="Shea T."/>
            <person name="Sykes S."/>
            <person name="Wortman J."/>
            <person name="Nusbaum C."/>
            <person name="Birren B."/>
        </authorList>
    </citation>
    <scope>NUCLEOTIDE SEQUENCE [LARGE SCALE GENOMIC DNA]</scope>
    <source>
        <strain evidence="1 2">INRA-310</strain>
    </source>
</reference>
<reference evidence="2" key="1">
    <citation type="submission" date="2011-12" db="EMBL/GenBank/DDBJ databases">
        <authorList>
            <consortium name="The Broad Institute Genome Sequencing Platform"/>
            <person name="Russ C."/>
            <person name="Tyler B."/>
            <person name="Panabieres F."/>
            <person name="Shan W."/>
            <person name="Tripathy S."/>
            <person name="Grunwald N."/>
            <person name="Machado M."/>
            <person name="Young S.K."/>
            <person name="Zeng Q."/>
            <person name="Gargeya S."/>
            <person name="Fitzgerald M."/>
            <person name="Haas B."/>
            <person name="Abouelleil A."/>
            <person name="Alvarado L."/>
            <person name="Arachchi H.M."/>
            <person name="Berlin A."/>
            <person name="Chapman S.B."/>
            <person name="Gearin G."/>
            <person name="Goldberg J."/>
            <person name="Griggs A."/>
            <person name="Gujja S."/>
            <person name="Hansen M."/>
            <person name="Heiman D."/>
            <person name="Howarth C."/>
            <person name="Larimer J."/>
            <person name="Lui A."/>
            <person name="MacDonald P.J.P."/>
            <person name="McCowen C."/>
            <person name="Montmayeur A."/>
            <person name="Murphy C."/>
            <person name="Neiman D."/>
            <person name="Pearson M."/>
            <person name="Priest M."/>
            <person name="Roberts A."/>
            <person name="Saif S."/>
            <person name="Shea T."/>
            <person name="Sisk P."/>
            <person name="Stolte C."/>
            <person name="Sykes S."/>
            <person name="Wortman J."/>
            <person name="Nusbaum C."/>
            <person name="Birren B."/>
        </authorList>
    </citation>
    <scope>NUCLEOTIDE SEQUENCE [LARGE SCALE GENOMIC DNA]</scope>
    <source>
        <strain evidence="2">INRA-310</strain>
    </source>
</reference>
<dbReference type="VEuPathDB" id="FungiDB:PPTG_20700"/>
<gene>
    <name evidence="1" type="ORF">PPTG_20700</name>
</gene>
<sequence length="134" mass="15918">MSHVYNPFEWLRTRRIYTKPLPDCSLELKEDVLAVFKRQEKIFSKEVILSNLLDHTRTMFDHENADTKAMFNAAKEFALGMELISDELGDEFHLRLQTFVIAKSEWTGKTRVDHHCYSSINWWALETSRTYCRK</sequence>
<accession>W2REU1</accession>
<name>W2REU1_PHYN3</name>
<proteinExistence type="predicted"/>
<dbReference type="OrthoDB" id="103288at2759"/>
<evidence type="ECO:0000313" key="2">
    <source>
        <dbReference type="Proteomes" id="UP000018817"/>
    </source>
</evidence>
<dbReference type="Proteomes" id="UP000018817">
    <property type="component" value="Unassembled WGS sequence"/>
</dbReference>
<dbReference type="GeneID" id="20189299"/>
<dbReference type="EMBL" id="KI669561">
    <property type="protein sequence ID" value="ETN23751.1"/>
    <property type="molecule type" value="Genomic_DNA"/>
</dbReference>
<dbReference type="RefSeq" id="XP_008891146.1">
    <property type="nucleotide sequence ID" value="XM_008892898.1"/>
</dbReference>